<evidence type="ECO:0000313" key="7">
    <source>
        <dbReference type="Proteomes" id="UP001314205"/>
    </source>
</evidence>
<comment type="caution">
    <text evidence="6">The sequence shown here is derived from an EMBL/GenBank/DDBJ whole genome shotgun (WGS) entry which is preliminary data.</text>
</comment>
<evidence type="ECO:0000313" key="6">
    <source>
        <dbReference type="EMBL" id="CAK1598974.1"/>
    </source>
</evidence>
<dbReference type="Pfam" id="PF05485">
    <property type="entry name" value="THAP"/>
    <property type="match status" value="1"/>
</dbReference>
<dbReference type="GO" id="GO:0008270">
    <property type="term" value="F:zinc ion binding"/>
    <property type="evidence" value="ECO:0007669"/>
    <property type="project" value="UniProtKB-KW"/>
</dbReference>
<accession>A0AAV1LY84</accession>
<protein>
    <recommendedName>
        <fullName evidence="5">THAP-type domain-containing protein</fullName>
    </recommendedName>
</protein>
<dbReference type="InterPro" id="IPR006612">
    <property type="entry name" value="THAP_Znf"/>
</dbReference>
<dbReference type="SUPFAM" id="SSF57716">
    <property type="entry name" value="Glucocorticoid receptor-like (DNA-binding domain)"/>
    <property type="match status" value="1"/>
</dbReference>
<keyword evidence="3" id="KW-0862">Zinc</keyword>
<keyword evidence="4" id="KW-0238">DNA-binding</keyword>
<keyword evidence="2" id="KW-0863">Zinc-finger</keyword>
<evidence type="ECO:0000256" key="1">
    <source>
        <dbReference type="ARBA" id="ARBA00022723"/>
    </source>
</evidence>
<keyword evidence="7" id="KW-1185">Reference proteome</keyword>
<reference evidence="6 7" key="1">
    <citation type="submission" date="2023-11" db="EMBL/GenBank/DDBJ databases">
        <authorList>
            <person name="Hedman E."/>
            <person name="Englund M."/>
            <person name="Stromberg M."/>
            <person name="Nyberg Akerstrom W."/>
            <person name="Nylinder S."/>
            <person name="Jareborg N."/>
            <person name="Kallberg Y."/>
            <person name="Kronander E."/>
        </authorList>
    </citation>
    <scope>NUCLEOTIDE SEQUENCE [LARGE SCALE GENOMIC DNA]</scope>
</reference>
<proteinExistence type="predicted"/>
<keyword evidence="1" id="KW-0479">Metal-binding</keyword>
<dbReference type="SMART" id="SM00980">
    <property type="entry name" value="THAP"/>
    <property type="match status" value="1"/>
</dbReference>
<evidence type="ECO:0000256" key="4">
    <source>
        <dbReference type="ARBA" id="ARBA00023125"/>
    </source>
</evidence>
<dbReference type="EMBL" id="CAVLGL010000104">
    <property type="protein sequence ID" value="CAK1598974.1"/>
    <property type="molecule type" value="Genomic_DNA"/>
</dbReference>
<gene>
    <name evidence="6" type="ORF">PARMNEM_LOCUS17908</name>
</gene>
<evidence type="ECO:0000256" key="2">
    <source>
        <dbReference type="ARBA" id="ARBA00022771"/>
    </source>
</evidence>
<dbReference type="GO" id="GO:0003677">
    <property type="term" value="F:DNA binding"/>
    <property type="evidence" value="ECO:0007669"/>
    <property type="project" value="UniProtKB-KW"/>
</dbReference>
<organism evidence="6 7">
    <name type="scientific">Parnassius mnemosyne</name>
    <name type="common">clouded apollo</name>
    <dbReference type="NCBI Taxonomy" id="213953"/>
    <lineage>
        <taxon>Eukaryota</taxon>
        <taxon>Metazoa</taxon>
        <taxon>Ecdysozoa</taxon>
        <taxon>Arthropoda</taxon>
        <taxon>Hexapoda</taxon>
        <taxon>Insecta</taxon>
        <taxon>Pterygota</taxon>
        <taxon>Neoptera</taxon>
        <taxon>Endopterygota</taxon>
        <taxon>Lepidoptera</taxon>
        <taxon>Glossata</taxon>
        <taxon>Ditrysia</taxon>
        <taxon>Papilionoidea</taxon>
        <taxon>Papilionidae</taxon>
        <taxon>Parnassiinae</taxon>
        <taxon>Parnassini</taxon>
        <taxon>Parnassius</taxon>
        <taxon>Driopa</taxon>
    </lineage>
</organism>
<feature type="domain" description="THAP-type" evidence="5">
    <location>
        <begin position="2"/>
        <end position="84"/>
    </location>
</feature>
<sequence length="94" mass="10463">MPLCAVSGCVNPGVHLFPKDPTLKKVGKGNKMQKFCSDKRSRLCRNHFQESDYVGESAYTGHPQICKYLKNGTVPSIFPWSTQVSTTPTSRTSR</sequence>
<evidence type="ECO:0000256" key="3">
    <source>
        <dbReference type="ARBA" id="ARBA00022833"/>
    </source>
</evidence>
<evidence type="ECO:0000259" key="5">
    <source>
        <dbReference type="SMART" id="SM00980"/>
    </source>
</evidence>
<dbReference type="Proteomes" id="UP001314205">
    <property type="component" value="Unassembled WGS sequence"/>
</dbReference>
<name>A0AAV1LY84_9NEOP</name>
<dbReference type="AlphaFoldDB" id="A0AAV1LY84"/>